<name>A0A0F9CPP4_9ZZZZ</name>
<accession>A0A0F9CPP4</accession>
<sequence length="142" mass="16350">MAHNKPKLGKNGGWYQEPMRHSMSAKGMKTGRKIYEIKGPGAEEFRRLNPSWEQGDPMPQTTEFIPKKRIWLEGKERAVKGENIQYARAVRPSVYRKAAFKAGGMPAHARSYVPREYRTKKTKAAKQPGKVKTRKVMLEMFE</sequence>
<gene>
    <name evidence="1" type="ORF">LCGC14_2296750</name>
</gene>
<organism evidence="1">
    <name type="scientific">marine sediment metagenome</name>
    <dbReference type="NCBI Taxonomy" id="412755"/>
    <lineage>
        <taxon>unclassified sequences</taxon>
        <taxon>metagenomes</taxon>
        <taxon>ecological metagenomes</taxon>
    </lineage>
</organism>
<reference evidence="1" key="1">
    <citation type="journal article" date="2015" name="Nature">
        <title>Complex archaea that bridge the gap between prokaryotes and eukaryotes.</title>
        <authorList>
            <person name="Spang A."/>
            <person name="Saw J.H."/>
            <person name="Jorgensen S.L."/>
            <person name="Zaremba-Niedzwiedzka K."/>
            <person name="Martijn J."/>
            <person name="Lind A.E."/>
            <person name="van Eijk R."/>
            <person name="Schleper C."/>
            <person name="Guy L."/>
            <person name="Ettema T.J."/>
        </authorList>
    </citation>
    <scope>NUCLEOTIDE SEQUENCE</scope>
</reference>
<protein>
    <submittedName>
        <fullName evidence="1">Uncharacterized protein</fullName>
    </submittedName>
</protein>
<evidence type="ECO:0000313" key="1">
    <source>
        <dbReference type="EMBL" id="KKL51313.1"/>
    </source>
</evidence>
<proteinExistence type="predicted"/>
<dbReference type="EMBL" id="LAZR01032295">
    <property type="protein sequence ID" value="KKL51313.1"/>
    <property type="molecule type" value="Genomic_DNA"/>
</dbReference>
<dbReference type="AlphaFoldDB" id="A0A0F9CPP4"/>
<comment type="caution">
    <text evidence="1">The sequence shown here is derived from an EMBL/GenBank/DDBJ whole genome shotgun (WGS) entry which is preliminary data.</text>
</comment>